<gene>
    <name evidence="9" type="ORF">TBC1_1285</name>
</gene>
<dbReference type="AlphaFoldDB" id="A0A0S7BTS6"/>
<accession>A0A0S7BTS6</accession>
<proteinExistence type="inferred from homology"/>
<dbReference type="OrthoDB" id="9761224at2"/>
<keyword evidence="10" id="KW-1185">Reference proteome</keyword>
<dbReference type="EMBL" id="DF968183">
    <property type="protein sequence ID" value="GAP44284.1"/>
    <property type="molecule type" value="Genomic_DNA"/>
</dbReference>
<sequence length="490" mass="53097">MISFLLSIAALIAGYFLYGWLVERIFGVDAGRTTPAIIMQDGVDYVPMKWGRIFLIQFLNIAGLGPIFGAVAGAMWGPVAFFWIVFGCIFAGAVHDYFSGMLSVRHGGKSIPEIVGLYLGNGFRQFMRIFTVLLMLLVGAVFVVGPAGILNGMASVGLPFWTGLIFFYYVLATMLPVDKIIGRIYPVFGLSLLFMAVGIFAGLLAGGFKIPEAIPFGFVNMHNEPGKFPVFPMLFITIACGAISGFHSTQSPLMARCITNEKLGRRVFYGAMVAEGVVALIWAAAGMAFFGGPEQLNSVMAAHQGNAAWVVNEISNSLLGKAGGILALLGVVAAPITSGDTAFRSARLIIADFLKYAQGPVKNRLMVTIPLFAAGFVITQIDFAIIWRYMAWSNQTLATIVLWAITIYLVNEKKAFIVTLIPAVFMTAVISVYILVAPEGLQLPLNTGLVTGFLFTFLVLAWFLMYIRRNSVPGMTAAVEIVRPGIRKDQ</sequence>
<reference evidence="9" key="1">
    <citation type="journal article" date="2015" name="Genome Announc.">
        <title>Draft Genome Sequence of Bacteroidales Strain TBC1, a Novel Isolate from a Methanogenic Wastewater Treatment System.</title>
        <authorList>
            <person name="Tourlousse D.M."/>
            <person name="Matsuura N."/>
            <person name="Sun L."/>
            <person name="Toyonaga M."/>
            <person name="Kuroda K."/>
            <person name="Ohashi A."/>
            <person name="Cruz R."/>
            <person name="Yamaguchi T."/>
            <person name="Sekiguchi Y."/>
        </authorList>
    </citation>
    <scope>NUCLEOTIDE SEQUENCE [LARGE SCALE GENOMIC DNA]</scope>
    <source>
        <strain evidence="9">TBC1</strain>
    </source>
</reference>
<evidence type="ECO:0000256" key="6">
    <source>
        <dbReference type="ARBA" id="ARBA00023136"/>
    </source>
</evidence>
<feature type="transmembrane region" description="Helical" evidence="7">
    <location>
        <begin position="364"/>
        <end position="386"/>
    </location>
</feature>
<evidence type="ECO:0000256" key="3">
    <source>
        <dbReference type="ARBA" id="ARBA00022475"/>
    </source>
</evidence>
<evidence type="ECO:0000313" key="10">
    <source>
        <dbReference type="Proteomes" id="UP000053091"/>
    </source>
</evidence>
<feature type="transmembrane region" description="Helical" evidence="7">
    <location>
        <begin position="417"/>
        <end position="436"/>
    </location>
</feature>
<evidence type="ECO:0000256" key="5">
    <source>
        <dbReference type="ARBA" id="ARBA00022989"/>
    </source>
</evidence>
<evidence type="ECO:0000313" key="9">
    <source>
        <dbReference type="EMBL" id="GAP44284.1"/>
    </source>
</evidence>
<comment type="subcellular location">
    <subcellularLocation>
        <location evidence="1">Cell membrane</location>
        <topology evidence="1">Multi-pass membrane protein</topology>
    </subcellularLocation>
</comment>
<dbReference type="Proteomes" id="UP000053091">
    <property type="component" value="Unassembled WGS sequence"/>
</dbReference>
<dbReference type="Pfam" id="PF02554">
    <property type="entry name" value="CstA"/>
    <property type="match status" value="2"/>
</dbReference>
<evidence type="ECO:0000256" key="2">
    <source>
        <dbReference type="ARBA" id="ARBA00007755"/>
    </source>
</evidence>
<dbReference type="PATRIC" id="fig|1678841.3.peg.2754"/>
<name>A0A0S7BTS6_9BACT</name>
<dbReference type="RefSeq" id="WP_062043313.1">
    <property type="nucleotide sequence ID" value="NZ_DF968183.1"/>
</dbReference>
<feature type="transmembrane region" description="Helical" evidence="7">
    <location>
        <begin position="392"/>
        <end position="410"/>
    </location>
</feature>
<feature type="transmembrane region" description="Helical" evidence="7">
    <location>
        <begin position="156"/>
        <end position="175"/>
    </location>
</feature>
<comment type="similarity">
    <text evidence="2">Belongs to the peptide transporter carbon starvation (CstA) (TC 2.A.114) family.</text>
</comment>
<dbReference type="PANTHER" id="PTHR30252">
    <property type="entry name" value="INNER MEMBRANE PEPTIDE TRANSPORTER"/>
    <property type="match status" value="1"/>
</dbReference>
<feature type="transmembrane region" description="Helical" evidence="7">
    <location>
        <begin position="448"/>
        <end position="467"/>
    </location>
</feature>
<protein>
    <submittedName>
        <fullName evidence="9">Carbon starvation protein CstA</fullName>
    </submittedName>
</protein>
<evidence type="ECO:0000259" key="8">
    <source>
        <dbReference type="Pfam" id="PF02554"/>
    </source>
</evidence>
<dbReference type="InterPro" id="IPR003706">
    <property type="entry name" value="CstA_N"/>
</dbReference>
<dbReference type="GO" id="GO:0009267">
    <property type="term" value="P:cellular response to starvation"/>
    <property type="evidence" value="ECO:0007669"/>
    <property type="project" value="InterPro"/>
</dbReference>
<dbReference type="PANTHER" id="PTHR30252:SF4">
    <property type="entry name" value="CARBON STARVATION"/>
    <property type="match status" value="1"/>
</dbReference>
<feature type="transmembrane region" description="Helical" evidence="7">
    <location>
        <begin position="80"/>
        <end position="98"/>
    </location>
</feature>
<organism evidence="9">
    <name type="scientific">Lentimicrobium saccharophilum</name>
    <dbReference type="NCBI Taxonomy" id="1678841"/>
    <lineage>
        <taxon>Bacteria</taxon>
        <taxon>Pseudomonadati</taxon>
        <taxon>Bacteroidota</taxon>
        <taxon>Bacteroidia</taxon>
        <taxon>Bacteroidales</taxon>
        <taxon>Lentimicrobiaceae</taxon>
        <taxon>Lentimicrobium</taxon>
    </lineage>
</organism>
<feature type="transmembrane region" description="Helical" evidence="7">
    <location>
        <begin position="53"/>
        <end position="74"/>
    </location>
</feature>
<feature type="transmembrane region" description="Helical" evidence="7">
    <location>
        <begin position="6"/>
        <end position="22"/>
    </location>
</feature>
<keyword evidence="5 7" id="KW-1133">Transmembrane helix</keyword>
<keyword evidence="4 7" id="KW-0812">Transmembrane</keyword>
<feature type="transmembrane region" description="Helical" evidence="7">
    <location>
        <begin position="187"/>
        <end position="208"/>
    </location>
</feature>
<dbReference type="GO" id="GO:0005886">
    <property type="term" value="C:plasma membrane"/>
    <property type="evidence" value="ECO:0007669"/>
    <property type="project" value="UniProtKB-SubCell"/>
</dbReference>
<feature type="transmembrane region" description="Helical" evidence="7">
    <location>
        <begin position="129"/>
        <end position="150"/>
    </location>
</feature>
<feature type="domain" description="CstA N-terminal" evidence="8">
    <location>
        <begin position="160"/>
        <end position="314"/>
    </location>
</feature>
<keyword evidence="6 7" id="KW-0472">Membrane</keyword>
<evidence type="ECO:0000256" key="4">
    <source>
        <dbReference type="ARBA" id="ARBA00022692"/>
    </source>
</evidence>
<dbReference type="InterPro" id="IPR051605">
    <property type="entry name" value="CstA"/>
</dbReference>
<dbReference type="STRING" id="1678841.TBC1_1285"/>
<evidence type="ECO:0000256" key="7">
    <source>
        <dbReference type="SAM" id="Phobius"/>
    </source>
</evidence>
<evidence type="ECO:0000256" key="1">
    <source>
        <dbReference type="ARBA" id="ARBA00004651"/>
    </source>
</evidence>
<feature type="domain" description="CstA N-terminal" evidence="8">
    <location>
        <begin position="4"/>
        <end position="143"/>
    </location>
</feature>
<feature type="transmembrane region" description="Helical" evidence="7">
    <location>
        <begin position="228"/>
        <end position="246"/>
    </location>
</feature>
<feature type="transmembrane region" description="Helical" evidence="7">
    <location>
        <begin position="322"/>
        <end position="343"/>
    </location>
</feature>
<keyword evidence="3" id="KW-1003">Cell membrane</keyword>
<feature type="transmembrane region" description="Helical" evidence="7">
    <location>
        <begin position="267"/>
        <end position="290"/>
    </location>
</feature>